<evidence type="ECO:0000256" key="1">
    <source>
        <dbReference type="ARBA" id="ARBA00004479"/>
    </source>
</evidence>
<keyword evidence="10 19" id="KW-0547">Nucleotide-binding</keyword>
<evidence type="ECO:0000256" key="17">
    <source>
        <dbReference type="ARBA" id="ARBA00047899"/>
    </source>
</evidence>
<dbReference type="InterPro" id="IPR017441">
    <property type="entry name" value="Protein_kinase_ATP_BS"/>
</dbReference>
<evidence type="ECO:0000259" key="21">
    <source>
        <dbReference type="PROSITE" id="PS50011"/>
    </source>
</evidence>
<keyword evidence="14 20" id="KW-0472">Membrane</keyword>
<evidence type="ECO:0000256" key="6">
    <source>
        <dbReference type="ARBA" id="ARBA00022679"/>
    </source>
</evidence>
<evidence type="ECO:0000256" key="20">
    <source>
        <dbReference type="SAM" id="Phobius"/>
    </source>
</evidence>
<feature type="transmembrane region" description="Helical" evidence="20">
    <location>
        <begin position="376"/>
        <end position="401"/>
    </location>
</feature>
<comment type="subcellular location">
    <subcellularLocation>
        <location evidence="1">Membrane</location>
        <topology evidence="1">Single-pass type I membrane protein</topology>
    </subcellularLocation>
</comment>
<dbReference type="GO" id="GO:0016020">
    <property type="term" value="C:membrane"/>
    <property type="evidence" value="ECO:0007669"/>
    <property type="project" value="UniProtKB-SubCell"/>
</dbReference>
<dbReference type="EC" id="2.7.11.1" evidence="2"/>
<keyword evidence="4" id="KW-0597">Phosphoprotein</keyword>
<dbReference type="InterPro" id="IPR032675">
    <property type="entry name" value="LRR_dom_sf"/>
</dbReference>
<keyword evidence="11 22" id="KW-0418">Kinase</keyword>
<dbReference type="PROSITE" id="PS00109">
    <property type="entry name" value="PROTEIN_KINASE_TYR"/>
    <property type="match status" value="1"/>
</dbReference>
<feature type="domain" description="Protein kinase" evidence="21">
    <location>
        <begin position="440"/>
        <end position="718"/>
    </location>
</feature>
<dbReference type="Pfam" id="PF00069">
    <property type="entry name" value="Pkinase"/>
    <property type="match status" value="1"/>
</dbReference>
<accession>A0A2P2MEA4</accession>
<keyword evidence="13 20" id="KW-1133">Transmembrane helix</keyword>
<keyword evidence="9" id="KW-0677">Repeat</keyword>
<dbReference type="GO" id="GO:0004674">
    <property type="term" value="F:protein serine/threonine kinase activity"/>
    <property type="evidence" value="ECO:0007669"/>
    <property type="project" value="UniProtKB-KW"/>
</dbReference>
<proteinExistence type="predicted"/>
<sequence length="740" mass="81607">MLRSLSILTLDENNITGPIPTSFKNLSNLAELYLRNNKLVGTLSPLMTNLTSLYSLQLSSNKFIGHLPPDICVGEKLAYLAADHNYFTGPIPRSLRNCSSLLRLWLNSNQLTGNISGIFGNLPHLNYLDLSDNKFYGDLSWKWEDFLNLSTLKVAMNNLSGGLPTKINKATQLHLLDLSSNQLVGRIPKAFGKLKLFDLILNNNQLSGEIPSELGMLSDLELLNLAANSLSGSIPKQLGACSKLISLNLSNNMFTERIPSEMGNLPSLQNLDLSWNRLAKEIPSGLGDLDRLEALNLSHNMLSGKIPNFGPLSGLSTVNISYNRLEGPIPDRKAFQAAPFEALRNNTNLCGNATGLKACLVFPISKSGGKSGHHKLIILTVLPLLGGLFLSIVLVGGFFFIRRRLKSRKPESGKCQDIFAIWGHHGRILYKNILEATEGFNPNHQIGSGGYGVVYKALLPTGRLVAVKKLHQCEDIGMTDLKSFSSEIRVLTNIRHRNIVKLYGFCSTAKHSFLVYELVERGSLKMTLSNEQEARELDWTKRLNVVKGMACALSYMHHNCSPPVIHRDISSNNVLLDSDYEAHVSDFGTARLLMPDSSNWTSFAGTFGYMAPELAYRMKVDETCDVYSFGVVALEVLMGRHPGDLVSTISSSTFAASGPDQALLKDVIDQRLPLPREKLAEGVVYIAEIAVACLNAYPQYRPNMRQVSLGLLNMRPTLIKSFSEIELAELLVHRNVIGEG</sequence>
<evidence type="ECO:0000256" key="16">
    <source>
        <dbReference type="ARBA" id="ARBA00023180"/>
    </source>
</evidence>
<dbReference type="SMART" id="SM00369">
    <property type="entry name" value="LRR_TYP"/>
    <property type="match status" value="5"/>
</dbReference>
<evidence type="ECO:0000256" key="4">
    <source>
        <dbReference type="ARBA" id="ARBA00022553"/>
    </source>
</evidence>
<dbReference type="SUPFAM" id="SSF52047">
    <property type="entry name" value="RNI-like"/>
    <property type="match status" value="1"/>
</dbReference>
<evidence type="ECO:0000313" key="22">
    <source>
        <dbReference type="EMBL" id="MBX28504.1"/>
    </source>
</evidence>
<dbReference type="PANTHER" id="PTHR48005">
    <property type="entry name" value="LEUCINE RICH REPEAT KINASE 2"/>
    <property type="match status" value="1"/>
</dbReference>
<feature type="binding site" evidence="19">
    <location>
        <position position="469"/>
    </location>
    <ligand>
        <name>ATP</name>
        <dbReference type="ChEBI" id="CHEBI:30616"/>
    </ligand>
</feature>
<evidence type="ECO:0000256" key="15">
    <source>
        <dbReference type="ARBA" id="ARBA00023170"/>
    </source>
</evidence>
<keyword evidence="15 22" id="KW-0675">Receptor</keyword>
<dbReference type="PROSITE" id="PS00107">
    <property type="entry name" value="PROTEIN_KINASE_ATP"/>
    <property type="match status" value="1"/>
</dbReference>
<dbReference type="Gene3D" id="3.30.200.20">
    <property type="entry name" value="Phosphorylase Kinase, domain 1"/>
    <property type="match status" value="1"/>
</dbReference>
<name>A0A2P2MEA4_RHIMU</name>
<evidence type="ECO:0000256" key="18">
    <source>
        <dbReference type="ARBA" id="ARBA00048679"/>
    </source>
</evidence>
<keyword evidence="5" id="KW-0433">Leucine-rich repeat</keyword>
<evidence type="ECO:0000256" key="13">
    <source>
        <dbReference type="ARBA" id="ARBA00022989"/>
    </source>
</evidence>
<organism evidence="22">
    <name type="scientific">Rhizophora mucronata</name>
    <name type="common">Asiatic mangrove</name>
    <dbReference type="NCBI Taxonomy" id="61149"/>
    <lineage>
        <taxon>Eukaryota</taxon>
        <taxon>Viridiplantae</taxon>
        <taxon>Streptophyta</taxon>
        <taxon>Embryophyta</taxon>
        <taxon>Tracheophyta</taxon>
        <taxon>Spermatophyta</taxon>
        <taxon>Magnoliopsida</taxon>
        <taxon>eudicotyledons</taxon>
        <taxon>Gunneridae</taxon>
        <taxon>Pentapetalae</taxon>
        <taxon>rosids</taxon>
        <taxon>fabids</taxon>
        <taxon>Malpighiales</taxon>
        <taxon>Rhizophoraceae</taxon>
        <taxon>Rhizophora</taxon>
    </lineage>
</organism>
<comment type="catalytic activity">
    <reaction evidence="17">
        <text>L-threonyl-[protein] + ATP = O-phospho-L-threonyl-[protein] + ADP + H(+)</text>
        <dbReference type="Rhea" id="RHEA:46608"/>
        <dbReference type="Rhea" id="RHEA-COMP:11060"/>
        <dbReference type="Rhea" id="RHEA-COMP:11605"/>
        <dbReference type="ChEBI" id="CHEBI:15378"/>
        <dbReference type="ChEBI" id="CHEBI:30013"/>
        <dbReference type="ChEBI" id="CHEBI:30616"/>
        <dbReference type="ChEBI" id="CHEBI:61977"/>
        <dbReference type="ChEBI" id="CHEBI:456216"/>
        <dbReference type="EC" id="2.7.11.1"/>
    </reaction>
</comment>
<dbReference type="Pfam" id="PF13855">
    <property type="entry name" value="LRR_8"/>
    <property type="match status" value="2"/>
</dbReference>
<dbReference type="FunFam" id="3.80.10.10:FF:000233">
    <property type="entry name" value="Leucine-rich repeat receptor-like protein kinase TDR"/>
    <property type="match status" value="1"/>
</dbReference>
<dbReference type="InterPro" id="IPR003591">
    <property type="entry name" value="Leu-rich_rpt_typical-subtyp"/>
</dbReference>
<protein>
    <recommendedName>
        <fullName evidence="2">non-specific serine/threonine protein kinase</fullName>
        <ecNumber evidence="2">2.7.11.1</ecNumber>
    </recommendedName>
</protein>
<dbReference type="InterPro" id="IPR000719">
    <property type="entry name" value="Prot_kinase_dom"/>
</dbReference>
<evidence type="ECO:0000256" key="9">
    <source>
        <dbReference type="ARBA" id="ARBA00022737"/>
    </source>
</evidence>
<dbReference type="AlphaFoldDB" id="A0A2P2MEA4"/>
<dbReference type="PANTHER" id="PTHR48005:SF72">
    <property type="entry name" value="REPEAT RECEPTOR-LIKE PROTEIN KINASE FAMILY PROTEIN, PUTATIVE-RELATED"/>
    <property type="match status" value="1"/>
</dbReference>
<dbReference type="InterPro" id="IPR008266">
    <property type="entry name" value="Tyr_kinase_AS"/>
</dbReference>
<evidence type="ECO:0000256" key="19">
    <source>
        <dbReference type="PROSITE-ProRule" id="PRU10141"/>
    </source>
</evidence>
<evidence type="ECO:0000256" key="8">
    <source>
        <dbReference type="ARBA" id="ARBA00022729"/>
    </source>
</evidence>
<keyword evidence="8" id="KW-0732">Signal</keyword>
<keyword evidence="6" id="KW-0808">Transferase</keyword>
<reference evidence="22" key="1">
    <citation type="submission" date="2018-02" db="EMBL/GenBank/DDBJ databases">
        <title>Rhizophora mucronata_Transcriptome.</title>
        <authorList>
            <person name="Meera S.P."/>
            <person name="Sreeshan A."/>
            <person name="Augustine A."/>
        </authorList>
    </citation>
    <scope>NUCLEOTIDE SEQUENCE</scope>
    <source>
        <tissue evidence="22">Leaf</tissue>
    </source>
</reference>
<dbReference type="GO" id="GO:0005524">
    <property type="term" value="F:ATP binding"/>
    <property type="evidence" value="ECO:0007669"/>
    <property type="project" value="UniProtKB-UniRule"/>
</dbReference>
<evidence type="ECO:0000256" key="2">
    <source>
        <dbReference type="ARBA" id="ARBA00012513"/>
    </source>
</evidence>
<evidence type="ECO:0000256" key="3">
    <source>
        <dbReference type="ARBA" id="ARBA00022527"/>
    </source>
</evidence>
<evidence type="ECO:0000256" key="12">
    <source>
        <dbReference type="ARBA" id="ARBA00022840"/>
    </source>
</evidence>
<dbReference type="FunFam" id="1.10.510.10:FF:000445">
    <property type="entry name" value="MDIS1-interacting receptor like kinase 2"/>
    <property type="match status" value="1"/>
</dbReference>
<dbReference type="FunFam" id="3.30.200.20:FF:000309">
    <property type="entry name" value="Leucine-rich repeat receptor protein kinase MSP1"/>
    <property type="match status" value="1"/>
</dbReference>
<dbReference type="SUPFAM" id="SSF52058">
    <property type="entry name" value="L domain-like"/>
    <property type="match status" value="1"/>
</dbReference>
<dbReference type="InterPro" id="IPR051420">
    <property type="entry name" value="Ser_Thr_Kinases_DiverseReg"/>
</dbReference>
<dbReference type="PROSITE" id="PS51450">
    <property type="entry name" value="LRR"/>
    <property type="match status" value="1"/>
</dbReference>
<evidence type="ECO:0000256" key="7">
    <source>
        <dbReference type="ARBA" id="ARBA00022692"/>
    </source>
</evidence>
<dbReference type="GO" id="GO:0009791">
    <property type="term" value="P:post-embryonic development"/>
    <property type="evidence" value="ECO:0007669"/>
    <property type="project" value="UniProtKB-ARBA"/>
</dbReference>
<evidence type="ECO:0000256" key="14">
    <source>
        <dbReference type="ARBA" id="ARBA00023136"/>
    </source>
</evidence>
<dbReference type="PROSITE" id="PS50011">
    <property type="entry name" value="PROTEIN_KINASE_DOM"/>
    <property type="match status" value="1"/>
</dbReference>
<dbReference type="Gene3D" id="3.80.10.10">
    <property type="entry name" value="Ribonuclease Inhibitor"/>
    <property type="match status" value="1"/>
</dbReference>
<dbReference type="EMBL" id="GGEC01048020">
    <property type="protein sequence ID" value="MBX28504.1"/>
    <property type="molecule type" value="Transcribed_RNA"/>
</dbReference>
<dbReference type="Pfam" id="PF00560">
    <property type="entry name" value="LRR_1"/>
    <property type="match status" value="3"/>
</dbReference>
<keyword evidence="12 19" id="KW-0067">ATP-binding</keyword>
<keyword evidence="7 20" id="KW-0812">Transmembrane</keyword>
<dbReference type="InterPro" id="IPR011009">
    <property type="entry name" value="Kinase-like_dom_sf"/>
</dbReference>
<dbReference type="InterPro" id="IPR001611">
    <property type="entry name" value="Leu-rich_rpt"/>
</dbReference>
<evidence type="ECO:0000256" key="5">
    <source>
        <dbReference type="ARBA" id="ARBA00022614"/>
    </source>
</evidence>
<keyword evidence="16" id="KW-0325">Glycoprotein</keyword>
<evidence type="ECO:0000256" key="11">
    <source>
        <dbReference type="ARBA" id="ARBA00022777"/>
    </source>
</evidence>
<comment type="catalytic activity">
    <reaction evidence="18">
        <text>L-seryl-[protein] + ATP = O-phospho-L-seryl-[protein] + ADP + H(+)</text>
        <dbReference type="Rhea" id="RHEA:17989"/>
        <dbReference type="Rhea" id="RHEA-COMP:9863"/>
        <dbReference type="Rhea" id="RHEA-COMP:11604"/>
        <dbReference type="ChEBI" id="CHEBI:15378"/>
        <dbReference type="ChEBI" id="CHEBI:29999"/>
        <dbReference type="ChEBI" id="CHEBI:30616"/>
        <dbReference type="ChEBI" id="CHEBI:83421"/>
        <dbReference type="ChEBI" id="CHEBI:456216"/>
        <dbReference type="EC" id="2.7.11.1"/>
    </reaction>
</comment>
<keyword evidence="3" id="KW-0723">Serine/threonine-protein kinase</keyword>
<evidence type="ECO:0000256" key="10">
    <source>
        <dbReference type="ARBA" id="ARBA00022741"/>
    </source>
</evidence>
<dbReference type="SUPFAM" id="SSF56112">
    <property type="entry name" value="Protein kinase-like (PK-like)"/>
    <property type="match status" value="1"/>
</dbReference>
<dbReference type="Gene3D" id="1.10.510.10">
    <property type="entry name" value="Transferase(Phosphotransferase) domain 1"/>
    <property type="match status" value="1"/>
</dbReference>